<dbReference type="PRINTS" id="PR00367">
    <property type="entry name" value="ETHRSPELEMNT"/>
</dbReference>
<feature type="region of interest" description="Disordered" evidence="6">
    <location>
        <begin position="302"/>
        <end position="356"/>
    </location>
</feature>
<evidence type="ECO:0000313" key="9">
    <source>
        <dbReference type="Proteomes" id="UP001497522"/>
    </source>
</evidence>
<evidence type="ECO:0000259" key="7">
    <source>
        <dbReference type="PROSITE" id="PS51032"/>
    </source>
</evidence>
<sequence length="462" mass="50480">MIPAAAFDNGIRMIHHVIPDDDRPCLPEACRQQMILVHPGVADNHHGLCRDYHELRESIISAETSTIIKRAACSRSKPVLPRLSVPSSSRGGREAAAAGFSFDPSDLGVQNCCSSARRRRDEDVARETISTAGRQLIQSPVQLISSCGLKRRVCNTPPAGCCFFTSHHESPQEPACGLSFDCAENDSEDLLDMWILAGEPLVSTSAASIISSCTHGENPDLHPAAASISFDDSRLPAADDDVVEFDQSTTQEQFFAAGPPLSSYGSTTAISDFPQDHQVLDHVHEQTVQLESLEFPAAASCTEEEEEEFSHQPNSVPDHLERRADDPHVCKTKKTTDTTSAPKSKRAAAHVQRRLQQPRQCYRGVRRRPWGKFAAEIRDPSRAQGTRSWLGTYDTAEQAALAYDRAALEIRGSRALLNFPAMAANALSDPAGQSHYFYSPIKDLISSNSNNASNNAIITFSD</sequence>
<dbReference type="SUPFAM" id="SSF54171">
    <property type="entry name" value="DNA-binding domain"/>
    <property type="match status" value="1"/>
</dbReference>
<evidence type="ECO:0000256" key="3">
    <source>
        <dbReference type="ARBA" id="ARBA00023125"/>
    </source>
</evidence>
<accession>A0ABP1ATX1</accession>
<keyword evidence="9" id="KW-1185">Reference proteome</keyword>
<evidence type="ECO:0000256" key="5">
    <source>
        <dbReference type="ARBA" id="ARBA00023242"/>
    </source>
</evidence>
<keyword evidence="3" id="KW-0238">DNA-binding</keyword>
<reference evidence="8" key="1">
    <citation type="submission" date="2024-03" db="EMBL/GenBank/DDBJ databases">
        <authorList>
            <consortium name="ELIXIR-Norway"/>
            <consortium name="Elixir Norway"/>
        </authorList>
    </citation>
    <scope>NUCLEOTIDE SEQUENCE</scope>
</reference>
<comment type="subcellular location">
    <subcellularLocation>
        <location evidence="1">Nucleus</location>
    </subcellularLocation>
</comment>
<dbReference type="InterPro" id="IPR001471">
    <property type="entry name" value="AP2/ERF_dom"/>
</dbReference>
<keyword evidence="5" id="KW-0539">Nucleus</keyword>
<dbReference type="CDD" id="cd00018">
    <property type="entry name" value="AP2"/>
    <property type="match status" value="1"/>
</dbReference>
<keyword evidence="4" id="KW-0804">Transcription</keyword>
<organism evidence="8 9">
    <name type="scientific">Sphagnum jensenii</name>
    <dbReference type="NCBI Taxonomy" id="128206"/>
    <lineage>
        <taxon>Eukaryota</taxon>
        <taxon>Viridiplantae</taxon>
        <taxon>Streptophyta</taxon>
        <taxon>Embryophyta</taxon>
        <taxon>Bryophyta</taxon>
        <taxon>Sphagnophytina</taxon>
        <taxon>Sphagnopsida</taxon>
        <taxon>Sphagnales</taxon>
        <taxon>Sphagnaceae</taxon>
        <taxon>Sphagnum</taxon>
    </lineage>
</organism>
<feature type="compositionally biased region" description="Basic residues" evidence="6">
    <location>
        <begin position="343"/>
        <end position="353"/>
    </location>
</feature>
<gene>
    <name evidence="8" type="ORF">CSSPJE1EN2_LOCUS9027</name>
</gene>
<evidence type="ECO:0000256" key="6">
    <source>
        <dbReference type="SAM" id="MobiDB-lite"/>
    </source>
</evidence>
<dbReference type="InterPro" id="IPR044808">
    <property type="entry name" value="ERF_plant"/>
</dbReference>
<dbReference type="PANTHER" id="PTHR31190">
    <property type="entry name" value="DNA-BINDING DOMAIN"/>
    <property type="match status" value="1"/>
</dbReference>
<evidence type="ECO:0000256" key="1">
    <source>
        <dbReference type="ARBA" id="ARBA00004123"/>
    </source>
</evidence>
<dbReference type="InterPro" id="IPR036955">
    <property type="entry name" value="AP2/ERF_dom_sf"/>
</dbReference>
<feature type="domain" description="AP2/ERF" evidence="7">
    <location>
        <begin position="361"/>
        <end position="420"/>
    </location>
</feature>
<evidence type="ECO:0000256" key="4">
    <source>
        <dbReference type="ARBA" id="ARBA00023163"/>
    </source>
</evidence>
<proteinExistence type="predicted"/>
<dbReference type="Proteomes" id="UP001497522">
    <property type="component" value="Chromosome 16"/>
</dbReference>
<feature type="compositionally biased region" description="Basic and acidic residues" evidence="6">
    <location>
        <begin position="318"/>
        <end position="329"/>
    </location>
</feature>
<name>A0ABP1ATX1_9BRYO</name>
<evidence type="ECO:0000256" key="2">
    <source>
        <dbReference type="ARBA" id="ARBA00023015"/>
    </source>
</evidence>
<dbReference type="Pfam" id="PF00847">
    <property type="entry name" value="AP2"/>
    <property type="match status" value="1"/>
</dbReference>
<dbReference type="PROSITE" id="PS51032">
    <property type="entry name" value="AP2_ERF"/>
    <property type="match status" value="1"/>
</dbReference>
<dbReference type="InterPro" id="IPR016177">
    <property type="entry name" value="DNA-bd_dom_sf"/>
</dbReference>
<protein>
    <recommendedName>
        <fullName evidence="7">AP2/ERF domain-containing protein</fullName>
    </recommendedName>
</protein>
<dbReference type="SMART" id="SM00380">
    <property type="entry name" value="AP2"/>
    <property type="match status" value="1"/>
</dbReference>
<dbReference type="EMBL" id="OZ023717">
    <property type="protein sequence ID" value="CAK9866032.1"/>
    <property type="molecule type" value="Genomic_DNA"/>
</dbReference>
<dbReference type="Gene3D" id="3.30.730.10">
    <property type="entry name" value="AP2/ERF domain"/>
    <property type="match status" value="1"/>
</dbReference>
<evidence type="ECO:0000313" key="8">
    <source>
        <dbReference type="EMBL" id="CAK9866032.1"/>
    </source>
</evidence>
<keyword evidence="2" id="KW-0805">Transcription regulation</keyword>
<dbReference type="PANTHER" id="PTHR31190:SF374">
    <property type="entry name" value="AP2_ERF DOMAIN-CONTAINING PROTEIN"/>
    <property type="match status" value="1"/>
</dbReference>